<dbReference type="Proteomes" id="UP000199306">
    <property type="component" value="Unassembled WGS sequence"/>
</dbReference>
<gene>
    <name evidence="6" type="ORF">SAMN04515674_104113</name>
</gene>
<evidence type="ECO:0000256" key="4">
    <source>
        <dbReference type="ARBA" id="ARBA00023136"/>
    </source>
</evidence>
<feature type="transmembrane region" description="Helical" evidence="5">
    <location>
        <begin position="192"/>
        <end position="216"/>
    </location>
</feature>
<feature type="transmembrane region" description="Helical" evidence="5">
    <location>
        <begin position="62"/>
        <end position="81"/>
    </location>
</feature>
<evidence type="ECO:0000256" key="5">
    <source>
        <dbReference type="SAM" id="Phobius"/>
    </source>
</evidence>
<proteinExistence type="predicted"/>
<keyword evidence="2 5" id="KW-0812">Transmembrane</keyword>
<dbReference type="Gene3D" id="1.10.3080.10">
    <property type="entry name" value="Clc chloride channel"/>
    <property type="match status" value="1"/>
</dbReference>
<accession>A0A1I5RJR4</accession>
<keyword evidence="4 5" id="KW-0472">Membrane</keyword>
<dbReference type="InterPro" id="IPR001807">
    <property type="entry name" value="ClC"/>
</dbReference>
<feature type="transmembrane region" description="Helical" evidence="5">
    <location>
        <begin position="401"/>
        <end position="421"/>
    </location>
</feature>
<evidence type="ECO:0000313" key="7">
    <source>
        <dbReference type="Proteomes" id="UP000199306"/>
    </source>
</evidence>
<dbReference type="AlphaFoldDB" id="A0A1I5RJR4"/>
<feature type="transmembrane region" description="Helical" evidence="5">
    <location>
        <begin position="269"/>
        <end position="292"/>
    </location>
</feature>
<feature type="transmembrane region" description="Helical" evidence="5">
    <location>
        <begin position="354"/>
        <end position="381"/>
    </location>
</feature>
<protein>
    <submittedName>
        <fullName evidence="6">H+/Cl-antiporter ClcA</fullName>
    </submittedName>
</protein>
<dbReference type="CDD" id="cd03682">
    <property type="entry name" value="ClC_sycA_like"/>
    <property type="match status" value="1"/>
</dbReference>
<dbReference type="SUPFAM" id="SSF81340">
    <property type="entry name" value="Clc chloride channel"/>
    <property type="match status" value="1"/>
</dbReference>
<dbReference type="PANTHER" id="PTHR43427:SF12">
    <property type="entry name" value="CHLORIDE TRANSPORTER"/>
    <property type="match status" value="1"/>
</dbReference>
<organism evidence="6 7">
    <name type="scientific">Pseudarcicella hirudinis</name>
    <dbReference type="NCBI Taxonomy" id="1079859"/>
    <lineage>
        <taxon>Bacteria</taxon>
        <taxon>Pseudomonadati</taxon>
        <taxon>Bacteroidota</taxon>
        <taxon>Cytophagia</taxon>
        <taxon>Cytophagales</taxon>
        <taxon>Flectobacillaceae</taxon>
        <taxon>Pseudarcicella</taxon>
    </lineage>
</organism>
<feature type="transmembrane region" description="Helical" evidence="5">
    <location>
        <begin position="236"/>
        <end position="257"/>
    </location>
</feature>
<sequence>MLETICRMKNKFKYSFEQLFITRLLLRWTILIFPVSLLTGLLVALFMRLLDLATKTRLHYEWIIFLLPFAGILITWLYQFAGKNSEAGNNLIMSEIHRSGEGVPARMAPLILFTTVITHLFGGSAGREGTAVQMGGSVSGLFAKWFKLNDEDKRILLMCGISAGFGAVFGTPVAGTVFALEVLTIGRIKYDALIPCLIAGIIADITCSSCGIHHTHYQINYIDERIRLFPHLSFDIILLAKVIIAGVLFGCTGTLFSELSHWIKAKSKIYIKSVWLIPVVGAALVIGISYVLGTRNYMGLGVTNPEGVSIVAAFQPGGAETFSWFWKLLLTAITLGMGFKGGEVTPLFFIGATLGNTLAVISGAPIDLFAGLGFIAVFAGATNTPLACTIMGAELFGADYILYYAVACFTAYYFSGHSGIYQAQRVAVSKFQITDPEENTLKELKEKSRQSND</sequence>
<dbReference type="PANTHER" id="PTHR43427">
    <property type="entry name" value="CHLORIDE CHANNEL PROTEIN CLC-E"/>
    <property type="match status" value="1"/>
</dbReference>
<comment type="subcellular location">
    <subcellularLocation>
        <location evidence="1">Membrane</location>
        <topology evidence="1">Multi-pass membrane protein</topology>
    </subcellularLocation>
</comment>
<dbReference type="EMBL" id="FOXH01000004">
    <property type="protein sequence ID" value="SFP58785.1"/>
    <property type="molecule type" value="Genomic_DNA"/>
</dbReference>
<evidence type="ECO:0000256" key="1">
    <source>
        <dbReference type="ARBA" id="ARBA00004141"/>
    </source>
</evidence>
<feature type="transmembrane region" description="Helical" evidence="5">
    <location>
        <begin position="25"/>
        <end position="50"/>
    </location>
</feature>
<keyword evidence="7" id="KW-1185">Reference proteome</keyword>
<feature type="transmembrane region" description="Helical" evidence="5">
    <location>
        <begin position="155"/>
        <end position="180"/>
    </location>
</feature>
<dbReference type="InterPro" id="IPR014743">
    <property type="entry name" value="Cl-channel_core"/>
</dbReference>
<dbReference type="GO" id="GO:0015108">
    <property type="term" value="F:chloride transmembrane transporter activity"/>
    <property type="evidence" value="ECO:0007669"/>
    <property type="project" value="InterPro"/>
</dbReference>
<dbReference type="InterPro" id="IPR050368">
    <property type="entry name" value="ClC-type_chloride_channel"/>
</dbReference>
<dbReference type="Pfam" id="PF00654">
    <property type="entry name" value="Voltage_CLC"/>
    <property type="match status" value="1"/>
</dbReference>
<name>A0A1I5RJR4_9BACT</name>
<keyword evidence="3 5" id="KW-1133">Transmembrane helix</keyword>
<dbReference type="PRINTS" id="PR00762">
    <property type="entry name" value="CLCHANNEL"/>
</dbReference>
<evidence type="ECO:0000313" key="6">
    <source>
        <dbReference type="EMBL" id="SFP58785.1"/>
    </source>
</evidence>
<evidence type="ECO:0000256" key="3">
    <source>
        <dbReference type="ARBA" id="ARBA00022989"/>
    </source>
</evidence>
<reference evidence="6 7" key="1">
    <citation type="submission" date="2016-10" db="EMBL/GenBank/DDBJ databases">
        <authorList>
            <person name="de Groot N.N."/>
        </authorList>
    </citation>
    <scope>NUCLEOTIDE SEQUENCE [LARGE SCALE GENOMIC DNA]</scope>
    <source>
        <strain evidence="7">E92,LMG 26720,CCM 7988</strain>
    </source>
</reference>
<dbReference type="GO" id="GO:0016020">
    <property type="term" value="C:membrane"/>
    <property type="evidence" value="ECO:0007669"/>
    <property type="project" value="UniProtKB-SubCell"/>
</dbReference>
<feature type="transmembrane region" description="Helical" evidence="5">
    <location>
        <begin position="324"/>
        <end position="342"/>
    </location>
</feature>
<evidence type="ECO:0000256" key="2">
    <source>
        <dbReference type="ARBA" id="ARBA00022692"/>
    </source>
</evidence>